<evidence type="ECO:0000256" key="3">
    <source>
        <dbReference type="ARBA" id="ARBA00022801"/>
    </source>
</evidence>
<keyword evidence="4" id="KW-0347">Helicase</keyword>
<dbReference type="SMART" id="SM00591">
    <property type="entry name" value="RWD"/>
    <property type="match status" value="2"/>
</dbReference>
<dbReference type="Pfam" id="PF00271">
    <property type="entry name" value="Helicase_C"/>
    <property type="match status" value="1"/>
</dbReference>
<dbReference type="Pfam" id="PF05773">
    <property type="entry name" value="RWD"/>
    <property type="match status" value="2"/>
</dbReference>
<evidence type="ECO:0000259" key="10">
    <source>
        <dbReference type="PROSITE" id="PS51192"/>
    </source>
</evidence>
<dbReference type="GeneID" id="42001987"/>
<dbReference type="Pfam" id="PF00270">
    <property type="entry name" value="DEAD"/>
    <property type="match status" value="1"/>
</dbReference>
<evidence type="ECO:0000259" key="8">
    <source>
        <dbReference type="PROSITE" id="PS50103"/>
    </source>
</evidence>
<dbReference type="RefSeq" id="XP_031027377.1">
    <property type="nucleotide sequence ID" value="XM_031166690.1"/>
</dbReference>
<feature type="compositionally biased region" description="Basic residues" evidence="7">
    <location>
        <begin position="792"/>
        <end position="807"/>
    </location>
</feature>
<feature type="domain" description="RWD" evidence="9">
    <location>
        <begin position="571"/>
        <end position="696"/>
    </location>
</feature>
<feature type="domain" description="C3H1-type" evidence="8">
    <location>
        <begin position="317"/>
        <end position="344"/>
    </location>
</feature>
<evidence type="ECO:0000313" key="12">
    <source>
        <dbReference type="EMBL" id="TPX37466.1"/>
    </source>
</evidence>
<feature type="region of interest" description="Disordered" evidence="7">
    <location>
        <begin position="1102"/>
        <end position="1148"/>
    </location>
</feature>
<feature type="region of interest" description="Disordered" evidence="7">
    <location>
        <begin position="1200"/>
        <end position="1257"/>
    </location>
</feature>
<evidence type="ECO:0000256" key="4">
    <source>
        <dbReference type="ARBA" id="ARBA00022806"/>
    </source>
</evidence>
<evidence type="ECO:0000256" key="7">
    <source>
        <dbReference type="SAM" id="MobiDB-lite"/>
    </source>
</evidence>
<dbReference type="CDD" id="cd11605">
    <property type="entry name" value="RWD_DRWD_ELF-like"/>
    <property type="match status" value="2"/>
</dbReference>
<dbReference type="InterPro" id="IPR001650">
    <property type="entry name" value="Helicase_C-like"/>
</dbReference>
<keyword evidence="5" id="KW-0067">ATP-binding</keyword>
<dbReference type="GO" id="GO:1990904">
    <property type="term" value="C:ribonucleoprotein complex"/>
    <property type="evidence" value="ECO:0007669"/>
    <property type="project" value="UniProtKB-ARBA"/>
</dbReference>
<dbReference type="SUPFAM" id="SSF54495">
    <property type="entry name" value="UBC-like"/>
    <property type="match status" value="2"/>
</dbReference>
<evidence type="ECO:0000259" key="11">
    <source>
        <dbReference type="PROSITE" id="PS51194"/>
    </source>
</evidence>
<feature type="compositionally biased region" description="Low complexity" evidence="7">
    <location>
        <begin position="1240"/>
        <end position="1252"/>
    </location>
</feature>
<feature type="domain" description="Helicase ATP-binding" evidence="10">
    <location>
        <begin position="902"/>
        <end position="1074"/>
    </location>
</feature>
<dbReference type="FunFam" id="3.40.50.300:FF:000284">
    <property type="entry name" value="probable ATP-dependent RNA helicase YTHDC2"/>
    <property type="match status" value="1"/>
</dbReference>
<dbReference type="GO" id="GO:0003723">
    <property type="term" value="F:RNA binding"/>
    <property type="evidence" value="ECO:0007669"/>
    <property type="project" value="TreeGrafter"/>
</dbReference>
<dbReference type="GO" id="GO:0003724">
    <property type="term" value="F:RNA helicase activity"/>
    <property type="evidence" value="ECO:0007669"/>
    <property type="project" value="UniProtKB-EC"/>
</dbReference>
<dbReference type="PROSITE" id="PS00690">
    <property type="entry name" value="DEAH_ATP_HELICASE"/>
    <property type="match status" value="1"/>
</dbReference>
<dbReference type="PANTHER" id="PTHR18934:SF145">
    <property type="entry name" value="ATP-DEPENDENT RNA HELICASE DHX57-RELATED"/>
    <property type="match status" value="1"/>
</dbReference>
<keyword evidence="3" id="KW-0378">Hydrolase</keyword>
<dbReference type="OrthoDB" id="5600252at2759"/>
<dbReference type="SMART" id="SM00847">
    <property type="entry name" value="HA2"/>
    <property type="match status" value="1"/>
</dbReference>
<keyword evidence="6" id="KW-0862">Zinc</keyword>
<dbReference type="PROSITE" id="PS51194">
    <property type="entry name" value="HELICASE_CTER"/>
    <property type="match status" value="1"/>
</dbReference>
<dbReference type="InterPro" id="IPR002464">
    <property type="entry name" value="DNA/RNA_helicase_DEAH_CS"/>
</dbReference>
<dbReference type="EMBL" id="QEAO01000002">
    <property type="protein sequence ID" value="TPX37466.1"/>
    <property type="molecule type" value="Genomic_DNA"/>
</dbReference>
<dbReference type="Pfam" id="PF07717">
    <property type="entry name" value="OB_NTP_bind"/>
    <property type="match status" value="1"/>
</dbReference>
<gene>
    <name evidence="12" type="ORF">SmJEL517_g00761</name>
</gene>
<dbReference type="InterPro" id="IPR007502">
    <property type="entry name" value="Helicase-assoc_dom"/>
</dbReference>
<evidence type="ECO:0000256" key="6">
    <source>
        <dbReference type="PROSITE-ProRule" id="PRU00723"/>
    </source>
</evidence>
<dbReference type="CDD" id="cd17917">
    <property type="entry name" value="DEXHc_RHA-like"/>
    <property type="match status" value="1"/>
</dbReference>
<feature type="compositionally biased region" description="Polar residues" evidence="7">
    <location>
        <begin position="462"/>
        <end position="487"/>
    </location>
</feature>
<feature type="compositionally biased region" description="Basic and acidic residues" evidence="7">
    <location>
        <begin position="1127"/>
        <end position="1147"/>
    </location>
</feature>
<dbReference type="GO" id="GO:0016787">
    <property type="term" value="F:hydrolase activity"/>
    <property type="evidence" value="ECO:0007669"/>
    <property type="project" value="UniProtKB-KW"/>
</dbReference>
<dbReference type="GO" id="GO:0008270">
    <property type="term" value="F:zinc ion binding"/>
    <property type="evidence" value="ECO:0007669"/>
    <property type="project" value="UniProtKB-KW"/>
</dbReference>
<feature type="domain" description="C3H1-type" evidence="8">
    <location>
        <begin position="599"/>
        <end position="626"/>
    </location>
</feature>
<keyword evidence="2" id="KW-0547">Nucleotide-binding</keyword>
<dbReference type="SUPFAM" id="SSF52540">
    <property type="entry name" value="P-loop containing nucleoside triphosphate hydrolases"/>
    <property type="match status" value="2"/>
</dbReference>
<sequence>MGKGRKSERGGKPTRGGRGGSKQASQGRPSSPVKKSKKPIKKTLDDDVYNQLAAAGIKVKKSAKLNSQLSNMEKEAARILKLNKRKSKHETPEFLKLSKDMLNKIRYVVGEYHDAAALLASRHVGEGDDTDQEDLKESDDSDSAESEESDDEDTEESASDEEVDSEMAEDEEDDKIIAAYDSFARIDDDDDDDESEAQAPQAHTDNTLAQHPQLEQQPQALIPTENPSFTWLRDIGLPPQICADGVSKHPNNKIDALAFIWRHALKIDAFAKKVPDNDVESMQEDEAMVLDSIYGHRYKRLWSVWEIDTTFKVGVHASKGEMCSFFKAGKCKYGDSCSKLHISNNTGVNTTTIKLEFHIPANYPFESPIIVLRETSARLSIESRLALNIRLQELTNAWIGNAMVFEAVEWLSSAEASQISREPKVVINTLVGYKSVVKTQSVDKGDSKKKLQPAQKDLSAVVQSSSIKSGPVMSNSKSLPTARSLPSTPKPAVSALPTPVIVSKSTPTDESNTLQWLTDIGFPKELCATAIQRKSTGLEALEWLFAYALAIENPLKPTKVIGDDFEQMREDEAMILDSLYEEKFSRDGSVWRITIDWQATEFSVCPDFLTGTCRRGKDCNMAHTSNVSTTLILEFHLPEKYPLETVLVIVREPASVLTTPSRLALNLRMQELAASWTGSLHIHKLVDWISLNEAHRIVNKPPSRYDSVLKYDLLLAHIGADGVPVDVKGKGHVTEVIEDENDDDDYEDIEDEYDEDDDEAYEYEDVLDDGFDDDIFEDDFVIDAKEVQTTKGNKHKKVDKASTKKKSAASAPYDDMPELSTGKKRQSEIGLHDTDDWSLPVLKVKAPVIKASTKPKPSDADINKASAQLLSQQKAMSSNPAYTKMRTQRESLPAFSLQKNIVDTINSNRVVVISGETGCGKTTQVPQFVLDDYIRRNQGGRCKILVTQPRRISAIGVSDRVANERASRLGDMVGYQIRLESRMSAETRILYCTTGILLRRLEGGALNDEDGIDDISHIFVDEVHERSIDSDFLMMVLKDLLEIRKDLKLVLMSATLNAQLFQTYFGESVPLLHIPGRTFPVEVSYLEDALALTNYVPQPNTEFVRKPGGKRAPGPVSAPSQGPYSSKDPKRGAKPEKVITDEQKPDEDLSVEALQKRYPVLNSRSANALLTMNTDTIQYPLVEKLIEWMITQLFGGAAQTQSVPGMSNSGSPRGNSRGGGARGRGARGRGRGGWSQNEVQSAGAQSPQSGSATPAPAGIKPNRGILVFLPGYEEISTLREGLLDNAFVRNATQNGRYVLPVHGSLSSADQARAFERPAENAVKIVIATNVAETSITIDDIVYVIDCGKMKETRFDPSKGMASLEACWVSKANATQRRGRAGRVSTGSCFHLFTSHRFEHQLLAQQDPEIKRTPLEQLCLRIKVLPFLSGKVADILSKIIEPPSVEGVAHAVSTLRVLRALNKDESLTPLGFHLAKLPVDVRIGKLILFGSIFGCLDRVLTIAAALSHQSPFMAPFEKRDIAGERKKGFSLGSSDHLTVLVAYEEWIKARQSGKDKDFLWYNFLSGKTLSMIAGIKRQLLELLSEIGFAPSGLYVRDVERRGGRNSDGVSEALQNTQYVARSDNTSLIKALLISGLYPNVVKIQRPPPTRKPRKGGDKPGKVTLLVRGGDEVHLHPSSVNFQAPLTMPFAVYHEKVKTSKVFIRDATLVSAYALAFFGGRLTAVKHNLNLDDGWIRFLAVKSVSATLQAARTALDELLARKIENPRLEIGGFKLVDVIVDLVTFDGR</sequence>
<evidence type="ECO:0000256" key="5">
    <source>
        <dbReference type="ARBA" id="ARBA00022840"/>
    </source>
</evidence>
<dbReference type="Pfam" id="PF26026">
    <property type="entry name" value="RNA_hel_CTD"/>
    <property type="match status" value="1"/>
</dbReference>
<comment type="caution">
    <text evidence="12">The sequence shown here is derived from an EMBL/GenBank/DDBJ whole genome shotgun (WGS) entry which is preliminary data.</text>
</comment>
<dbReference type="PROSITE" id="PS51192">
    <property type="entry name" value="HELICASE_ATP_BIND_1"/>
    <property type="match status" value="1"/>
</dbReference>
<feature type="region of interest" description="Disordered" evidence="7">
    <location>
        <begin position="791"/>
        <end position="829"/>
    </location>
</feature>
<keyword evidence="13" id="KW-1185">Reference proteome</keyword>
<dbReference type="InterPro" id="IPR000571">
    <property type="entry name" value="Znf_CCCH"/>
</dbReference>
<dbReference type="InterPro" id="IPR014001">
    <property type="entry name" value="Helicase_ATP-bd"/>
</dbReference>
<feature type="region of interest" description="Disordered" evidence="7">
    <location>
        <begin position="462"/>
        <end position="491"/>
    </location>
</feature>
<feature type="compositionally biased region" description="Basic and acidic residues" evidence="7">
    <location>
        <begin position="1"/>
        <end position="11"/>
    </location>
</feature>
<dbReference type="SMART" id="SM00490">
    <property type="entry name" value="HELICc"/>
    <property type="match status" value="1"/>
</dbReference>
<dbReference type="FunFam" id="1.20.120.1080:FF:000002">
    <property type="entry name" value="Putative ATP-dependent RNA helicase DHX36"/>
    <property type="match status" value="1"/>
</dbReference>
<dbReference type="SMART" id="SM00487">
    <property type="entry name" value="DEXDc"/>
    <property type="match status" value="1"/>
</dbReference>
<evidence type="ECO:0000313" key="13">
    <source>
        <dbReference type="Proteomes" id="UP000319731"/>
    </source>
</evidence>
<name>A0A507CHC0_9FUNG</name>
<evidence type="ECO:0000256" key="1">
    <source>
        <dbReference type="ARBA" id="ARBA00012552"/>
    </source>
</evidence>
<evidence type="ECO:0000259" key="9">
    <source>
        <dbReference type="PROSITE" id="PS50908"/>
    </source>
</evidence>
<dbReference type="InterPro" id="IPR059023">
    <property type="entry name" value="RNA_hel_CTD"/>
</dbReference>
<dbReference type="Gene3D" id="1.20.120.1080">
    <property type="match status" value="1"/>
</dbReference>
<dbReference type="PANTHER" id="PTHR18934">
    <property type="entry name" value="ATP-DEPENDENT RNA HELICASE"/>
    <property type="match status" value="1"/>
</dbReference>
<dbReference type="SMART" id="SM00356">
    <property type="entry name" value="ZnF_C3H1"/>
    <property type="match status" value="2"/>
</dbReference>
<dbReference type="InterPro" id="IPR027417">
    <property type="entry name" value="P-loop_NTPase"/>
</dbReference>
<feature type="domain" description="Helicase C-terminal" evidence="11">
    <location>
        <begin position="1251"/>
        <end position="1425"/>
    </location>
</feature>
<feature type="region of interest" description="Disordered" evidence="7">
    <location>
        <begin position="1"/>
        <end position="45"/>
    </location>
</feature>
<reference evidence="12 13" key="1">
    <citation type="journal article" date="2019" name="Sci. Rep.">
        <title>Comparative genomics of chytrid fungi reveal insights into the obligate biotrophic and pathogenic lifestyle of Synchytrium endobioticum.</title>
        <authorList>
            <person name="van de Vossenberg B.T.L.H."/>
            <person name="Warris S."/>
            <person name="Nguyen H.D.T."/>
            <person name="van Gent-Pelzer M.P.E."/>
            <person name="Joly D.L."/>
            <person name="van de Geest H.C."/>
            <person name="Bonants P.J.M."/>
            <person name="Smith D.S."/>
            <person name="Levesque C.A."/>
            <person name="van der Lee T.A.J."/>
        </authorList>
    </citation>
    <scope>NUCLEOTIDE SEQUENCE [LARGE SCALE GENOMIC DNA]</scope>
    <source>
        <strain evidence="12 13">JEL517</strain>
    </source>
</reference>
<dbReference type="Gene3D" id="3.40.50.300">
    <property type="entry name" value="P-loop containing nucleotide triphosphate hydrolases"/>
    <property type="match status" value="2"/>
</dbReference>
<dbReference type="PROSITE" id="PS50908">
    <property type="entry name" value="RWD"/>
    <property type="match status" value="2"/>
</dbReference>
<dbReference type="STRING" id="1806994.A0A507CHC0"/>
<evidence type="ECO:0000256" key="2">
    <source>
        <dbReference type="ARBA" id="ARBA00022741"/>
    </source>
</evidence>
<dbReference type="Gene3D" id="3.10.110.10">
    <property type="entry name" value="Ubiquitin Conjugating Enzyme"/>
    <property type="match status" value="2"/>
</dbReference>
<organism evidence="12 13">
    <name type="scientific">Synchytrium microbalum</name>
    <dbReference type="NCBI Taxonomy" id="1806994"/>
    <lineage>
        <taxon>Eukaryota</taxon>
        <taxon>Fungi</taxon>
        <taxon>Fungi incertae sedis</taxon>
        <taxon>Chytridiomycota</taxon>
        <taxon>Chytridiomycota incertae sedis</taxon>
        <taxon>Chytridiomycetes</taxon>
        <taxon>Synchytriales</taxon>
        <taxon>Synchytriaceae</taxon>
        <taxon>Synchytrium</taxon>
    </lineage>
</organism>
<dbReference type="InterPro" id="IPR011545">
    <property type="entry name" value="DEAD/DEAH_box_helicase_dom"/>
</dbReference>
<feature type="region of interest" description="Disordered" evidence="7">
    <location>
        <begin position="123"/>
        <end position="175"/>
    </location>
</feature>
<keyword evidence="6" id="KW-0479">Metal-binding</keyword>
<feature type="zinc finger region" description="C3H1-type" evidence="6">
    <location>
        <begin position="599"/>
        <end position="626"/>
    </location>
</feature>
<keyword evidence="6" id="KW-0863">Zinc-finger</keyword>
<dbReference type="GO" id="GO:0005524">
    <property type="term" value="F:ATP binding"/>
    <property type="evidence" value="ECO:0007669"/>
    <property type="project" value="UniProtKB-KW"/>
</dbReference>
<feature type="domain" description="RWD" evidence="9">
    <location>
        <begin position="285"/>
        <end position="418"/>
    </location>
</feature>
<dbReference type="PROSITE" id="PS50103">
    <property type="entry name" value="ZF_C3H1"/>
    <property type="match status" value="2"/>
</dbReference>
<dbReference type="InterPro" id="IPR048333">
    <property type="entry name" value="HA2_WH"/>
</dbReference>
<feature type="compositionally biased region" description="Acidic residues" evidence="7">
    <location>
        <begin position="127"/>
        <end position="174"/>
    </location>
</feature>
<dbReference type="InterPro" id="IPR006575">
    <property type="entry name" value="RWD_dom"/>
</dbReference>
<feature type="compositionally biased region" description="Low complexity" evidence="7">
    <location>
        <begin position="1204"/>
        <end position="1215"/>
    </location>
</feature>
<protein>
    <recommendedName>
        <fullName evidence="1">RNA helicase</fullName>
        <ecNumber evidence="1">3.6.4.13</ecNumber>
    </recommendedName>
</protein>
<proteinExistence type="predicted"/>
<dbReference type="InterPro" id="IPR016135">
    <property type="entry name" value="UBQ-conjugating_enzyme/RWD"/>
</dbReference>
<dbReference type="Pfam" id="PF21010">
    <property type="entry name" value="HA2_C"/>
    <property type="match status" value="1"/>
</dbReference>
<dbReference type="EC" id="3.6.4.13" evidence="1"/>
<feature type="zinc finger region" description="C3H1-type" evidence="6">
    <location>
        <begin position="317"/>
        <end position="344"/>
    </location>
</feature>
<dbReference type="Proteomes" id="UP000319731">
    <property type="component" value="Unassembled WGS sequence"/>
</dbReference>
<dbReference type="Pfam" id="PF04408">
    <property type="entry name" value="WHD_HA2"/>
    <property type="match status" value="1"/>
</dbReference>
<dbReference type="InterPro" id="IPR011709">
    <property type="entry name" value="DEAD-box_helicase_OB_fold"/>
</dbReference>
<accession>A0A507CHC0</accession>
<dbReference type="CDD" id="cd18791">
    <property type="entry name" value="SF2_C_RHA"/>
    <property type="match status" value="1"/>
</dbReference>